<keyword evidence="5" id="KW-0762">Sugar transport</keyword>
<evidence type="ECO:0000256" key="4">
    <source>
        <dbReference type="ARBA" id="ARBA00022553"/>
    </source>
</evidence>
<dbReference type="AlphaFoldDB" id="A0A850QNI3"/>
<proteinExistence type="predicted"/>
<dbReference type="InterPro" id="IPR035895">
    <property type="entry name" value="HPr-like_sf"/>
</dbReference>
<dbReference type="GO" id="GO:0005737">
    <property type="term" value="C:cytoplasm"/>
    <property type="evidence" value="ECO:0007669"/>
    <property type="project" value="UniProtKB-SubCell"/>
</dbReference>
<dbReference type="InterPro" id="IPR002114">
    <property type="entry name" value="PTS_HPr_Ser_P_site"/>
</dbReference>
<evidence type="ECO:0000256" key="1">
    <source>
        <dbReference type="ARBA" id="ARBA00004496"/>
    </source>
</evidence>
<gene>
    <name evidence="10" type="ORF">HWA77_06520</name>
</gene>
<dbReference type="PANTHER" id="PTHR30181">
    <property type="entry name" value="MANNITOL PERMEASE IIC COMPONENT"/>
    <property type="match status" value="1"/>
</dbReference>
<dbReference type="PROSITE" id="PS51350">
    <property type="entry name" value="PTS_HPR_DOM"/>
    <property type="match status" value="1"/>
</dbReference>
<dbReference type="Pfam" id="PF00381">
    <property type="entry name" value="PTS-HPr"/>
    <property type="match status" value="1"/>
</dbReference>
<keyword evidence="8" id="KW-0418">Kinase</keyword>
<feature type="non-terminal residue" evidence="10">
    <location>
        <position position="1"/>
    </location>
</feature>
<comment type="subcellular location">
    <subcellularLocation>
        <location evidence="1">Cytoplasm</location>
    </subcellularLocation>
</comment>
<evidence type="ECO:0000313" key="10">
    <source>
        <dbReference type="EMBL" id="NVO99861.1"/>
    </source>
</evidence>
<dbReference type="Proteomes" id="UP000533429">
    <property type="component" value="Unassembled WGS sequence"/>
</dbReference>
<reference evidence="10 11" key="1">
    <citation type="submission" date="2020-06" db="EMBL/GenBank/DDBJ databases">
        <title>Photobacterium damselae subsp. damselae comparative genomics.</title>
        <authorList>
            <person name="Osorio C.R."/>
        </authorList>
    </citation>
    <scope>NUCLEOTIDE SEQUENCE [LARGE SCALE GENOMIC DNA]</scope>
    <source>
        <strain evidence="10 11">TW250/03</strain>
    </source>
</reference>
<evidence type="ECO:0000256" key="5">
    <source>
        <dbReference type="ARBA" id="ARBA00022597"/>
    </source>
</evidence>
<evidence type="ECO:0000256" key="7">
    <source>
        <dbReference type="ARBA" id="ARBA00022683"/>
    </source>
</evidence>
<evidence type="ECO:0000256" key="3">
    <source>
        <dbReference type="ARBA" id="ARBA00022490"/>
    </source>
</evidence>
<dbReference type="InterPro" id="IPR050893">
    <property type="entry name" value="Sugar_PTS"/>
</dbReference>
<dbReference type="NCBIfam" id="TIGR01003">
    <property type="entry name" value="PTS_HPr_family"/>
    <property type="match status" value="1"/>
</dbReference>
<organism evidence="10 11">
    <name type="scientific">Photobacterium damselae subsp. damselae</name>
    <name type="common">Listonella damsela</name>
    <dbReference type="NCBI Taxonomy" id="85581"/>
    <lineage>
        <taxon>Bacteria</taxon>
        <taxon>Pseudomonadati</taxon>
        <taxon>Pseudomonadota</taxon>
        <taxon>Gammaproteobacteria</taxon>
        <taxon>Vibrionales</taxon>
        <taxon>Vibrionaceae</taxon>
        <taxon>Photobacterium</taxon>
    </lineage>
</organism>
<dbReference type="GO" id="GO:0005886">
    <property type="term" value="C:plasma membrane"/>
    <property type="evidence" value="ECO:0007669"/>
    <property type="project" value="TreeGrafter"/>
</dbReference>
<evidence type="ECO:0000259" key="9">
    <source>
        <dbReference type="PROSITE" id="PS51350"/>
    </source>
</evidence>
<dbReference type="Gene3D" id="3.30.1340.10">
    <property type="entry name" value="HPr-like"/>
    <property type="match status" value="1"/>
</dbReference>
<comment type="caution">
    <text evidence="10">The sequence shown here is derived from an EMBL/GenBank/DDBJ whole genome shotgun (WGS) entry which is preliminary data.</text>
</comment>
<sequence>VQNEFVEEGKPVKGLLLVAACNQAHVASLNLLAHLISKQKIAELLASSEDKVRVLLTEPLIEGESQVFTIHNPHGLHARPSAMLVNVAKQFNSNIHVVNLDGEGKGANAKSLMKVITLGVKCGHRLEFTAQGDDADKALQAIGKAIEDGLGEGK</sequence>
<evidence type="ECO:0000313" key="11">
    <source>
        <dbReference type="Proteomes" id="UP000533429"/>
    </source>
</evidence>
<dbReference type="InterPro" id="IPR000032">
    <property type="entry name" value="HPr-like"/>
</dbReference>
<name>A0A850QNI3_PHODD</name>
<dbReference type="EMBL" id="JABXOR010000404">
    <property type="protein sequence ID" value="NVO99861.1"/>
    <property type="molecule type" value="Genomic_DNA"/>
</dbReference>
<keyword evidence="6" id="KW-0808">Transferase</keyword>
<dbReference type="PROSITE" id="PS00369">
    <property type="entry name" value="PTS_HPR_HIS"/>
    <property type="match status" value="1"/>
</dbReference>
<dbReference type="InterPro" id="IPR001020">
    <property type="entry name" value="PTS_HPr_His_P_site"/>
</dbReference>
<dbReference type="CDD" id="cd00367">
    <property type="entry name" value="PTS-HPr_like"/>
    <property type="match status" value="1"/>
</dbReference>
<protein>
    <submittedName>
        <fullName evidence="10">HPr family phosphocarrier protein</fullName>
    </submittedName>
</protein>
<keyword evidence="2" id="KW-0813">Transport</keyword>
<dbReference type="GO" id="GO:0016301">
    <property type="term" value="F:kinase activity"/>
    <property type="evidence" value="ECO:0007669"/>
    <property type="project" value="UniProtKB-KW"/>
</dbReference>
<dbReference type="PANTHER" id="PTHR30181:SF3">
    <property type="entry name" value="MULTIPHOSPHORYL TRANSFER PROTEIN"/>
    <property type="match status" value="1"/>
</dbReference>
<evidence type="ECO:0000256" key="2">
    <source>
        <dbReference type="ARBA" id="ARBA00022448"/>
    </source>
</evidence>
<dbReference type="SUPFAM" id="SSF55594">
    <property type="entry name" value="HPr-like"/>
    <property type="match status" value="1"/>
</dbReference>
<keyword evidence="7" id="KW-0598">Phosphotransferase system</keyword>
<dbReference type="PROSITE" id="PS00589">
    <property type="entry name" value="PTS_HPR_SER"/>
    <property type="match status" value="1"/>
</dbReference>
<accession>A0A850QNI3</accession>
<dbReference type="GO" id="GO:0090563">
    <property type="term" value="F:protein-phosphocysteine-sugar phosphotransferase activity"/>
    <property type="evidence" value="ECO:0007669"/>
    <property type="project" value="TreeGrafter"/>
</dbReference>
<keyword evidence="4" id="KW-0597">Phosphoprotein</keyword>
<dbReference type="GO" id="GO:0009401">
    <property type="term" value="P:phosphoenolpyruvate-dependent sugar phosphotransferase system"/>
    <property type="evidence" value="ECO:0007669"/>
    <property type="project" value="UniProtKB-KW"/>
</dbReference>
<evidence type="ECO:0000256" key="8">
    <source>
        <dbReference type="ARBA" id="ARBA00022777"/>
    </source>
</evidence>
<evidence type="ECO:0000256" key="6">
    <source>
        <dbReference type="ARBA" id="ARBA00022679"/>
    </source>
</evidence>
<dbReference type="PRINTS" id="PR00107">
    <property type="entry name" value="PHOSPHOCPHPR"/>
</dbReference>
<keyword evidence="3" id="KW-0963">Cytoplasm</keyword>
<feature type="domain" description="HPr" evidence="9">
    <location>
        <begin position="63"/>
        <end position="153"/>
    </location>
</feature>